<keyword evidence="3" id="KW-1185">Reference proteome</keyword>
<proteinExistence type="predicted"/>
<protein>
    <recommendedName>
        <fullName evidence="4">RNA dependent RNA polymerase</fullName>
    </recommendedName>
</protein>
<organism evidence="2 3">
    <name type="scientific">Heyndrickxia shackletonii</name>
    <dbReference type="NCBI Taxonomy" id="157838"/>
    <lineage>
        <taxon>Bacteria</taxon>
        <taxon>Bacillati</taxon>
        <taxon>Bacillota</taxon>
        <taxon>Bacilli</taxon>
        <taxon>Bacillales</taxon>
        <taxon>Bacillaceae</taxon>
        <taxon>Heyndrickxia</taxon>
    </lineage>
</organism>
<dbReference type="EMBL" id="LJJC01000004">
    <property type="protein sequence ID" value="KQL54524.1"/>
    <property type="molecule type" value="Genomic_DNA"/>
</dbReference>
<dbReference type="OrthoDB" id="2485429at2"/>
<dbReference type="AlphaFoldDB" id="A0A0Q3WTE1"/>
<dbReference type="Proteomes" id="UP000051888">
    <property type="component" value="Unassembled WGS sequence"/>
</dbReference>
<accession>A0A0Q3WTE1</accession>
<dbReference type="RefSeq" id="WP_055740300.1">
    <property type="nucleotide sequence ID" value="NZ_JAAIWL010000051.1"/>
</dbReference>
<evidence type="ECO:0000313" key="3">
    <source>
        <dbReference type="Proteomes" id="UP000051888"/>
    </source>
</evidence>
<evidence type="ECO:0000256" key="1">
    <source>
        <dbReference type="SAM" id="Coils"/>
    </source>
</evidence>
<name>A0A0Q3WTE1_9BACI</name>
<feature type="coiled-coil region" evidence="1">
    <location>
        <begin position="80"/>
        <end position="114"/>
    </location>
</feature>
<sequence length="932" mass="108970">MANQNDITKGCYIPSIEACDLWEHMNRDKKLFTDYIGFLPYSLELIKLNEQEEFSTFTSNRNPNKLLSRDVINVKFDNIVKDSEALRKLYQKQLDDADEQLKEIRKEYEENKCNWSNKQRLHRINTYLYKRSRRKLLNSIPDNWAKVSKEDLRHELYKNGFKITRIDKKTGKEEVDVYKMYKRSSSKSRKGQCLFIKVDLYKKMIKYSRMYLSFEEGESIDLASLSAYQSLVTSSIEAVKVIDPNSILVVDEVISRWIETETVNVIKTVDGKVDSVPDDKYEVKNSIFDGEALLDSEFFEEGQSMLLLRSHWTKAAAFSTNLQTFFKDYAEEHGEDYDTWKVPSMFGEEVPVKSIKMILNPTCIKFLKMSHLFKKEGENEKDHGHLWQKRIWEHWKTVVESEGNVWGVCKHDKTNRRDTIDGMPLQRMSYQMVNSLLASAPEIEELSQFEINYIMDLKNKPEKFIKHVQLNLNKNDDIEEDDEDERNKIDYFSSDKMFIDLYSMNKEIIHNSAFKKFRADTIADYVKDVKRGRLKIVGDYATLFSCPLEYLYKAVGAIGNEINVPIGLKENEVYTTLFGKEGFGEEFTICRNPHTSVSNIWIGKCTYNEDIKEYFNLSPNVIVINTIRENVMNRLSGCDMDSDTAVVFRDEHLLNLAKKVYGKYNVCVNELDADKTPYTLTTKSMAELDHTLAKSTTEIGSIINLSQLCSSLYFHYLNNGKNKNDELVKEIYKQTDILTILSMCSIDSAKRQYKIKIGSELRKIQKYVSDIVNKDFEGNKPNFFQYIDKKESVTFTHYDTPMDYLYDILSNLDDADSVDTWKFRKFLDKVSIDNANRKQRKKVEELVTELTNELKSIHSKKLKKKEKNKKISDTLHFYLKKIGKLKIKPDTMYSILKDIDDKKYSSIKLHLMNCLYQAHTETFLNCFKKSHG</sequence>
<evidence type="ECO:0000313" key="2">
    <source>
        <dbReference type="EMBL" id="KQL54524.1"/>
    </source>
</evidence>
<comment type="caution">
    <text evidence="2">The sequence shown here is derived from an EMBL/GenBank/DDBJ whole genome shotgun (WGS) entry which is preliminary data.</text>
</comment>
<reference evidence="2 3" key="1">
    <citation type="submission" date="2015-09" db="EMBL/GenBank/DDBJ databases">
        <title>Genome sequencing project for genomic taxonomy and phylogenomics of Bacillus-like bacteria.</title>
        <authorList>
            <person name="Liu B."/>
            <person name="Wang J."/>
            <person name="Zhu Y."/>
            <person name="Liu G."/>
            <person name="Chen Q."/>
            <person name="Chen Z."/>
            <person name="Lan J."/>
            <person name="Che J."/>
            <person name="Ge C."/>
            <person name="Shi H."/>
            <person name="Pan Z."/>
            <person name="Liu X."/>
        </authorList>
    </citation>
    <scope>NUCLEOTIDE SEQUENCE [LARGE SCALE GENOMIC DNA]</scope>
    <source>
        <strain evidence="2 3">LMG 18435</strain>
    </source>
</reference>
<dbReference type="PATRIC" id="fig|157838.3.peg.3146"/>
<evidence type="ECO:0008006" key="4">
    <source>
        <dbReference type="Google" id="ProtNLM"/>
    </source>
</evidence>
<gene>
    <name evidence="2" type="ORF">AN964_14160</name>
</gene>
<keyword evidence="1" id="KW-0175">Coiled coil</keyword>